<dbReference type="InterPro" id="IPR008978">
    <property type="entry name" value="HSP20-like_chaperone"/>
</dbReference>
<organism evidence="5">
    <name type="scientific">Picea sitchensis</name>
    <name type="common">Sitka spruce</name>
    <name type="synonym">Pinus sitchensis</name>
    <dbReference type="NCBI Taxonomy" id="3332"/>
    <lineage>
        <taxon>Eukaryota</taxon>
        <taxon>Viridiplantae</taxon>
        <taxon>Streptophyta</taxon>
        <taxon>Embryophyta</taxon>
        <taxon>Tracheophyta</taxon>
        <taxon>Spermatophyta</taxon>
        <taxon>Pinopsida</taxon>
        <taxon>Pinidae</taxon>
        <taxon>Conifers I</taxon>
        <taxon>Pinales</taxon>
        <taxon>Pinaceae</taxon>
        <taxon>Picea</taxon>
    </lineage>
</organism>
<dbReference type="CDD" id="cd06464">
    <property type="entry name" value="ACD_sHsps-like"/>
    <property type="match status" value="1"/>
</dbReference>
<proteinExistence type="evidence at transcript level"/>
<dbReference type="Pfam" id="PF00011">
    <property type="entry name" value="HSP20"/>
    <property type="match status" value="1"/>
</dbReference>
<evidence type="ECO:0000256" key="2">
    <source>
        <dbReference type="PROSITE-ProRule" id="PRU00285"/>
    </source>
</evidence>
<dbReference type="InterPro" id="IPR002068">
    <property type="entry name" value="A-crystallin/Hsp20_dom"/>
</dbReference>
<dbReference type="AlphaFoldDB" id="A9NNU0"/>
<dbReference type="OMA" id="KRTMRQM"/>
<dbReference type="Gene3D" id="2.60.40.790">
    <property type="match status" value="1"/>
</dbReference>
<evidence type="ECO:0000256" key="3">
    <source>
        <dbReference type="RuleBase" id="RU003616"/>
    </source>
</evidence>
<reference evidence="5" key="1">
    <citation type="journal article" date="2008" name="BMC Genomics">
        <title>A conifer genomics resource of 200,000 spruce (Picea spp.) ESTs and 6,464 high-quality, sequence-finished full-length cDNAs for Sitka spruce (Picea sitchensis).</title>
        <authorList>
            <person name="Ralph S.G."/>
            <person name="Chun H.J."/>
            <person name="Kolosova N."/>
            <person name="Cooper D."/>
            <person name="Oddy C."/>
            <person name="Ritland C.E."/>
            <person name="Kirkpatrick R."/>
            <person name="Moore R."/>
            <person name="Barber S."/>
            <person name="Holt R.A."/>
            <person name="Jones S.J."/>
            <person name="Marra M.A."/>
            <person name="Douglas C.J."/>
            <person name="Ritland K."/>
            <person name="Bohlmann J."/>
        </authorList>
    </citation>
    <scope>NUCLEOTIDE SEQUENCE</scope>
    <source>
        <tissue evidence="5">Bark</tissue>
    </source>
</reference>
<dbReference type="SUPFAM" id="SSF49764">
    <property type="entry name" value="HSP20-like chaperones"/>
    <property type="match status" value="1"/>
</dbReference>
<dbReference type="PANTHER" id="PTHR46733">
    <property type="entry name" value="26.5 KDA HEAT SHOCK PROTEIN, MITOCHONDRIAL"/>
    <property type="match status" value="1"/>
</dbReference>
<dbReference type="InterPro" id="IPR044587">
    <property type="entry name" value="HSP21-like"/>
</dbReference>
<keyword evidence="1" id="KW-0346">Stress response</keyword>
<evidence type="ECO:0000259" key="4">
    <source>
        <dbReference type="PROSITE" id="PS01031"/>
    </source>
</evidence>
<evidence type="ECO:0000256" key="1">
    <source>
        <dbReference type="ARBA" id="ARBA00023016"/>
    </source>
</evidence>
<dbReference type="EMBL" id="EF082950">
    <property type="protein sequence ID" value="ABK22301.1"/>
    <property type="molecule type" value="mRNA"/>
</dbReference>
<comment type="similarity">
    <text evidence="2 3">Belongs to the small heat shock protein (HSP20) family.</text>
</comment>
<accession>A9NNU0</accession>
<dbReference type="GO" id="GO:0009408">
    <property type="term" value="P:response to heat"/>
    <property type="evidence" value="ECO:0007669"/>
    <property type="project" value="InterPro"/>
</dbReference>
<dbReference type="PANTHER" id="PTHR46733:SF4">
    <property type="entry name" value="HEAT SHOCK PROTEIN 21, CHLOROPLASTIC"/>
    <property type="match status" value="1"/>
</dbReference>
<evidence type="ECO:0000313" key="5">
    <source>
        <dbReference type="EMBL" id="ABK22301.1"/>
    </source>
</evidence>
<dbReference type="PROSITE" id="PS01031">
    <property type="entry name" value="SHSP"/>
    <property type="match status" value="1"/>
</dbReference>
<name>A9NNU0_PICSI</name>
<sequence>MACSLSYLTAVASTCTTPISARNGASGPWKLGCTRSSINVVTFFPVGKRLQSNVGWSSSSHQRLTNALVVRAESGKENVAGAIDLKVTKSKNVDDEKHRAEVSPFGLVDALLPKRTMRQMLDTMEGQASSVRTPWDIIENENELKMRFDMPGLSKDDVKVSVVEDRVLVIEEREERQKDLWSFYSSYHTRLVLPENYETNEIGAELNNGVLKITIPKTKVMSKINDLPGNREMDKILAEFKNGVLNIIIPISKVVSKVKDLSVN</sequence>
<feature type="domain" description="SHSP" evidence="4">
    <location>
        <begin position="126"/>
        <end position="232"/>
    </location>
</feature>
<protein>
    <recommendedName>
        <fullName evidence="4">SHSP domain-containing protein</fullName>
    </recommendedName>
</protein>